<accession>A0ABQ0RX11</accession>
<feature type="compositionally biased region" description="Low complexity" evidence="1">
    <location>
        <begin position="67"/>
        <end position="82"/>
    </location>
</feature>
<dbReference type="EMBL" id="BJNH01000022">
    <property type="protein sequence ID" value="GEC25202.1"/>
    <property type="molecule type" value="Genomic_DNA"/>
</dbReference>
<feature type="region of interest" description="Disordered" evidence="1">
    <location>
        <begin position="1"/>
        <end position="41"/>
    </location>
</feature>
<comment type="caution">
    <text evidence="2">The sequence shown here is derived from an EMBL/GenBank/DDBJ whole genome shotgun (WGS) entry which is preliminary data.</text>
</comment>
<feature type="region of interest" description="Disordered" evidence="1">
    <location>
        <begin position="160"/>
        <end position="205"/>
    </location>
</feature>
<feature type="region of interest" description="Disordered" evidence="1">
    <location>
        <begin position="56"/>
        <end position="93"/>
    </location>
</feature>
<proteinExistence type="predicted"/>
<feature type="compositionally biased region" description="Low complexity" evidence="1">
    <location>
        <begin position="26"/>
        <end position="41"/>
    </location>
</feature>
<dbReference type="Proteomes" id="UP000320693">
    <property type="component" value="Unassembled WGS sequence"/>
</dbReference>
<evidence type="ECO:0000256" key="1">
    <source>
        <dbReference type="SAM" id="MobiDB-lite"/>
    </source>
</evidence>
<feature type="compositionally biased region" description="Polar residues" evidence="1">
    <location>
        <begin position="178"/>
        <end position="187"/>
    </location>
</feature>
<gene>
    <name evidence="2" type="ORF">PSA01_22310</name>
</gene>
<evidence type="ECO:0000313" key="3">
    <source>
        <dbReference type="Proteomes" id="UP000320693"/>
    </source>
</evidence>
<evidence type="ECO:0000313" key="2">
    <source>
        <dbReference type="EMBL" id="GEC25202.1"/>
    </source>
</evidence>
<organism evidence="2 3">
    <name type="scientific">Pseudonocardia saturnea</name>
    <dbReference type="NCBI Taxonomy" id="33909"/>
    <lineage>
        <taxon>Bacteria</taxon>
        <taxon>Bacillati</taxon>
        <taxon>Actinomycetota</taxon>
        <taxon>Actinomycetes</taxon>
        <taxon>Pseudonocardiales</taxon>
        <taxon>Pseudonocardiaceae</taxon>
        <taxon>Pseudonocardia</taxon>
    </lineage>
</organism>
<name>A0ABQ0RX11_9PSEU</name>
<sequence length="205" mass="19841">MTTRWVAAQARARSGGQASPATTIVAPGGTPSGTGRSASAAGGRVRCVMRSVCRNSDSAVPSRRESGTTTTSAPAPSAITSSHTEVSNPAEANCATRCPGPVPSAAFSVSDSATSPVCPTTTLFGVPVEPDVVIRYAAPAGSTGRAAVTGCAAIRRAVCGSDGRSTGSASGIPDGTDSPASSSTGPMSATVAATRAAGSPGSSGR</sequence>
<keyword evidence="3" id="KW-1185">Reference proteome</keyword>
<feature type="compositionally biased region" description="Low complexity" evidence="1">
    <location>
        <begin position="7"/>
        <end position="19"/>
    </location>
</feature>
<reference evidence="2 3" key="1">
    <citation type="submission" date="2019-06" db="EMBL/GenBank/DDBJ databases">
        <title>Whole genome shotgun sequence of Pseudonocardia saturnea NBRC 14499.</title>
        <authorList>
            <person name="Hosoyama A."/>
            <person name="Uohara A."/>
            <person name="Ohji S."/>
            <person name="Ichikawa N."/>
        </authorList>
    </citation>
    <scope>NUCLEOTIDE SEQUENCE [LARGE SCALE GENOMIC DNA]</scope>
    <source>
        <strain evidence="2 3">NBRC 14499</strain>
    </source>
</reference>
<protein>
    <submittedName>
        <fullName evidence="2">Uncharacterized protein</fullName>
    </submittedName>
</protein>